<reference evidence="3" key="1">
    <citation type="journal article" date="2019" name="Int. J. Syst. Evol. Microbiol.">
        <title>The Global Catalogue of Microorganisms (GCM) 10K type strain sequencing project: providing services to taxonomists for standard genome sequencing and annotation.</title>
        <authorList>
            <consortium name="The Broad Institute Genomics Platform"/>
            <consortium name="The Broad Institute Genome Sequencing Center for Infectious Disease"/>
            <person name="Wu L."/>
            <person name="Ma J."/>
        </authorList>
    </citation>
    <scope>NUCLEOTIDE SEQUENCE [LARGE SCALE GENOMIC DNA]</scope>
    <source>
        <strain evidence="3">CGMCC 4.7132</strain>
    </source>
</reference>
<evidence type="ECO:0000256" key="1">
    <source>
        <dbReference type="SAM" id="MobiDB-lite"/>
    </source>
</evidence>
<evidence type="ECO:0000313" key="2">
    <source>
        <dbReference type="EMBL" id="MFC4532126.1"/>
    </source>
</evidence>
<dbReference type="Proteomes" id="UP001596004">
    <property type="component" value="Unassembled WGS sequence"/>
</dbReference>
<dbReference type="RefSeq" id="WP_380840859.1">
    <property type="nucleotide sequence ID" value="NZ_JBHSFP010000008.1"/>
</dbReference>
<feature type="compositionally biased region" description="Low complexity" evidence="1">
    <location>
        <begin position="1"/>
        <end position="14"/>
    </location>
</feature>
<dbReference type="EMBL" id="JBHSFP010000008">
    <property type="protein sequence ID" value="MFC4532126.1"/>
    <property type="molecule type" value="Genomic_DNA"/>
</dbReference>
<evidence type="ECO:0000313" key="3">
    <source>
        <dbReference type="Proteomes" id="UP001596004"/>
    </source>
</evidence>
<proteinExistence type="predicted"/>
<gene>
    <name evidence="2" type="ORF">ACFO60_15250</name>
</gene>
<organism evidence="2 3">
    <name type="scientific">Sphaerisporangium dianthi</name>
    <dbReference type="NCBI Taxonomy" id="1436120"/>
    <lineage>
        <taxon>Bacteria</taxon>
        <taxon>Bacillati</taxon>
        <taxon>Actinomycetota</taxon>
        <taxon>Actinomycetes</taxon>
        <taxon>Streptosporangiales</taxon>
        <taxon>Streptosporangiaceae</taxon>
        <taxon>Sphaerisporangium</taxon>
    </lineage>
</organism>
<feature type="region of interest" description="Disordered" evidence="1">
    <location>
        <begin position="1"/>
        <end position="20"/>
    </location>
</feature>
<sequence>MRSTSARTAEAATAGWSSREIFQETIGRQVTGLLPAPTDGARTGSRTGTGTGTGSP</sequence>
<feature type="compositionally biased region" description="Gly residues" evidence="1">
    <location>
        <begin position="47"/>
        <end position="56"/>
    </location>
</feature>
<keyword evidence="3" id="KW-1185">Reference proteome</keyword>
<accession>A0ABV9CGR5</accession>
<feature type="region of interest" description="Disordered" evidence="1">
    <location>
        <begin position="28"/>
        <end position="56"/>
    </location>
</feature>
<name>A0ABV9CGR5_9ACTN</name>
<comment type="caution">
    <text evidence="2">The sequence shown here is derived from an EMBL/GenBank/DDBJ whole genome shotgun (WGS) entry which is preliminary data.</text>
</comment>
<protein>
    <submittedName>
        <fullName evidence="2">Uncharacterized protein</fullName>
    </submittedName>
</protein>